<sequence>MPANLSLVPSPRWAPQHAHIKRKIDRQACPAATVGNLLTVQNCKIFSYHYPDSPPHNAPPPTPRAESAYDYDPRETMILAGTPPPDRPPPPPPVEEPFSYQNGSYYEENTIKECVYLLLLRKLINNSMDSLDQSPPLPPTPAPRAPLPVIKRNIVYAKDRIAQFEALNTTERAKEGSPKDHNSKDYQSIKDYSTSRETKRFQPFSYTPLTESSTLTSKSMYDEYPIYNPVSDYTFKSGMTFQQGAFPIDVNRVNIGFCGRQGAGKSTLINALRGLSLGDPQTAGRNPCDNMEPFRSVLPDYPFLFIEDTLQNIILWEIPYPRTFTNVIDIYDRNMGFDRFYESHKLNLFHRLFVLIPDGAPHDDDVSFSKVVHSRRTPLTLLSTKTDDDLDAESRETGRMVGEVLKKEYDSRARNVFTKSLMTKAQILASTELLLISSPTVRNLVSGTTGLYNEKSDLLNIREYKEPLKHH</sequence>
<reference evidence="2" key="1">
    <citation type="submission" date="2016-11" db="UniProtKB">
        <authorList>
            <consortium name="WormBaseParasite"/>
        </authorList>
    </citation>
    <scope>IDENTIFICATION</scope>
</reference>
<dbReference type="WBParaSite" id="Hba_15313">
    <property type="protein sequence ID" value="Hba_15313"/>
    <property type="gene ID" value="Hba_15313"/>
</dbReference>
<dbReference type="SUPFAM" id="SSF52540">
    <property type="entry name" value="P-loop containing nucleoside triphosphate hydrolases"/>
    <property type="match status" value="1"/>
</dbReference>
<protein>
    <submittedName>
        <fullName evidence="2">IRG-type G domain-containing protein</fullName>
    </submittedName>
</protein>
<dbReference type="Gene3D" id="3.40.50.300">
    <property type="entry name" value="P-loop containing nucleotide triphosphate hydrolases"/>
    <property type="match status" value="1"/>
</dbReference>
<dbReference type="PANTHER" id="PTHR14143:SF1">
    <property type="entry name" value="IRG-TYPE G DOMAIN-CONTAINING PROTEIN"/>
    <property type="match status" value="1"/>
</dbReference>
<evidence type="ECO:0000313" key="1">
    <source>
        <dbReference type="Proteomes" id="UP000095283"/>
    </source>
</evidence>
<dbReference type="InterPro" id="IPR027417">
    <property type="entry name" value="P-loop_NTPase"/>
</dbReference>
<keyword evidence="1" id="KW-1185">Reference proteome</keyword>
<name>A0A1I7XCE5_HETBA</name>
<dbReference type="AlphaFoldDB" id="A0A1I7XCE5"/>
<dbReference type="Proteomes" id="UP000095283">
    <property type="component" value="Unplaced"/>
</dbReference>
<evidence type="ECO:0000313" key="2">
    <source>
        <dbReference type="WBParaSite" id="Hba_15313"/>
    </source>
</evidence>
<dbReference type="PANTHER" id="PTHR14143">
    <property type="entry name" value="INTERFERON-INDUCIBLE GTPASE FAMILY MEMBER"/>
    <property type="match status" value="1"/>
</dbReference>
<organism evidence="1 2">
    <name type="scientific">Heterorhabditis bacteriophora</name>
    <name type="common">Entomopathogenic nematode worm</name>
    <dbReference type="NCBI Taxonomy" id="37862"/>
    <lineage>
        <taxon>Eukaryota</taxon>
        <taxon>Metazoa</taxon>
        <taxon>Ecdysozoa</taxon>
        <taxon>Nematoda</taxon>
        <taxon>Chromadorea</taxon>
        <taxon>Rhabditida</taxon>
        <taxon>Rhabditina</taxon>
        <taxon>Rhabditomorpha</taxon>
        <taxon>Strongyloidea</taxon>
        <taxon>Heterorhabditidae</taxon>
        <taxon>Heterorhabditis</taxon>
    </lineage>
</organism>
<proteinExistence type="predicted"/>
<accession>A0A1I7XCE5</accession>